<keyword evidence="4" id="KW-0547">Nucleotide-binding</keyword>
<dbReference type="SUPFAM" id="SSF90123">
    <property type="entry name" value="ABC transporter transmembrane region"/>
    <property type="match status" value="1"/>
</dbReference>
<evidence type="ECO:0000256" key="4">
    <source>
        <dbReference type="ARBA" id="ARBA00022741"/>
    </source>
</evidence>
<evidence type="ECO:0000256" key="6">
    <source>
        <dbReference type="ARBA" id="ARBA00022989"/>
    </source>
</evidence>
<feature type="transmembrane region" description="Helical" evidence="8">
    <location>
        <begin position="404"/>
        <end position="423"/>
    </location>
</feature>
<dbReference type="OrthoDB" id="6500128at2759"/>
<dbReference type="PROSITE" id="PS50929">
    <property type="entry name" value="ABC_TM1F"/>
    <property type="match status" value="1"/>
</dbReference>
<dbReference type="PANTHER" id="PTHR43394:SF1">
    <property type="entry name" value="ATP-BINDING CASSETTE SUB-FAMILY B MEMBER 10, MITOCHONDRIAL"/>
    <property type="match status" value="1"/>
</dbReference>
<name>A0A8X6GPA8_TRICU</name>
<comment type="caution">
    <text evidence="11">The sequence shown here is derived from an EMBL/GenBank/DDBJ whole genome shotgun (WGS) entry which is preliminary data.</text>
</comment>
<dbReference type="InterPro" id="IPR017871">
    <property type="entry name" value="ABC_transporter-like_CS"/>
</dbReference>
<dbReference type="GO" id="GO:0090374">
    <property type="term" value="P:oligopeptide export from mitochondrion"/>
    <property type="evidence" value="ECO:0007669"/>
    <property type="project" value="TreeGrafter"/>
</dbReference>
<comment type="subcellular location">
    <subcellularLocation>
        <location evidence="1">Membrane</location>
        <topology evidence="1">Multi-pass membrane protein</topology>
    </subcellularLocation>
</comment>
<reference evidence="11" key="1">
    <citation type="submission" date="2020-07" db="EMBL/GenBank/DDBJ databases">
        <title>Multicomponent nature underlies the extraordinary mechanical properties of spider dragline silk.</title>
        <authorList>
            <person name="Kono N."/>
            <person name="Nakamura H."/>
            <person name="Mori M."/>
            <person name="Yoshida Y."/>
            <person name="Ohtoshi R."/>
            <person name="Malay A.D."/>
            <person name="Moran D.A.P."/>
            <person name="Tomita M."/>
            <person name="Numata K."/>
            <person name="Arakawa K."/>
        </authorList>
    </citation>
    <scope>NUCLEOTIDE SEQUENCE</scope>
</reference>
<dbReference type="Gene3D" id="1.20.1560.10">
    <property type="entry name" value="ABC transporter type 1, transmembrane domain"/>
    <property type="match status" value="1"/>
</dbReference>
<feature type="transmembrane region" description="Helical" evidence="8">
    <location>
        <begin position="288"/>
        <end position="307"/>
    </location>
</feature>
<dbReference type="InterPro" id="IPR011527">
    <property type="entry name" value="ABC1_TM_dom"/>
</dbReference>
<keyword evidence="3 8" id="KW-0812">Transmembrane</keyword>
<keyword evidence="6 8" id="KW-1133">Transmembrane helix</keyword>
<dbReference type="GO" id="GO:0005743">
    <property type="term" value="C:mitochondrial inner membrane"/>
    <property type="evidence" value="ECO:0007669"/>
    <property type="project" value="TreeGrafter"/>
</dbReference>
<dbReference type="SUPFAM" id="SSF52540">
    <property type="entry name" value="P-loop containing nucleoside triphosphate hydrolases"/>
    <property type="match status" value="1"/>
</dbReference>
<accession>A0A8X6GPA8</accession>
<evidence type="ECO:0000256" key="2">
    <source>
        <dbReference type="ARBA" id="ARBA00022448"/>
    </source>
</evidence>
<dbReference type="Pfam" id="PF00005">
    <property type="entry name" value="ABC_tran"/>
    <property type="match status" value="1"/>
</dbReference>
<sequence length="685" mass="78287">MSSIERVDRTHEKLNQLLVFCRFMIKSRDIIEHIHTKIDKFTCITSALSKIYCAEGTREEIKGNRKKITIIDNNPEQARAHTAKNIHCLQSVALFCMLSMVFLTFRYYNTRQCTFFKLICVVQMNDITTKQVVSFILKMLRPFLFHIGIVLLTALVWAIDISFNPYLIKVIIDRISADDLFRSIATPAISYVLILFLLECMNRLYNYFFEIKMIPNLRKNIVESSIAILLNQDNSYYQNNFSGSLANKVNDLTNYIPDIMQIMADRVMGRALALSIAIYFLWQVNINFALLMLTWSALFVLSSLLLAGKVTRLADAWSELGSSITGKMVDVFSNIMSVRLFASKYQERLSLQSTYSEAVKAEQKLQWLYMWIFTFYGFLFLIMQILNLYFLVKGRKQELITTGDFAFVMNVNIAIANFLWVIAKDFSQFSKAWGRITQALRTITSIPETQDQPDAVDLVIKRGEITFNQVHFYYKDAEPIFENKSIIIESGQKVGLVGYSGGGKSTFVNLILRLYDVKSGKISIDGQDIRNVTQDSLHRNIGMIPQDPSLFHRTLMENIRYGKADASDDEVIEAAKRAHAHEFISKLPQGYESLVGERGVKLSGGQRQRIAIARAILKNAPILILDEATSALDTPTEQLIQESLNEKMACIRNFLIKTECIRPYGMRKLVGFCRIKRSGDCIIPS</sequence>
<keyword evidence="2" id="KW-0813">Transport</keyword>
<organism evidence="11 12">
    <name type="scientific">Trichonephila clavata</name>
    <name type="common">Joro spider</name>
    <name type="synonym">Nephila clavata</name>
    <dbReference type="NCBI Taxonomy" id="2740835"/>
    <lineage>
        <taxon>Eukaryota</taxon>
        <taxon>Metazoa</taxon>
        <taxon>Ecdysozoa</taxon>
        <taxon>Arthropoda</taxon>
        <taxon>Chelicerata</taxon>
        <taxon>Arachnida</taxon>
        <taxon>Araneae</taxon>
        <taxon>Araneomorphae</taxon>
        <taxon>Entelegynae</taxon>
        <taxon>Araneoidea</taxon>
        <taxon>Nephilidae</taxon>
        <taxon>Trichonephila</taxon>
    </lineage>
</organism>
<dbReference type="Gene3D" id="3.40.50.300">
    <property type="entry name" value="P-loop containing nucleotide triphosphate hydrolases"/>
    <property type="match status" value="1"/>
</dbReference>
<dbReference type="InterPro" id="IPR036640">
    <property type="entry name" value="ABC1_TM_sf"/>
</dbReference>
<dbReference type="GO" id="GO:0005524">
    <property type="term" value="F:ATP binding"/>
    <property type="evidence" value="ECO:0007669"/>
    <property type="project" value="UniProtKB-KW"/>
</dbReference>
<evidence type="ECO:0000313" key="12">
    <source>
        <dbReference type="Proteomes" id="UP000887116"/>
    </source>
</evidence>
<dbReference type="GO" id="GO:0016887">
    <property type="term" value="F:ATP hydrolysis activity"/>
    <property type="evidence" value="ECO:0007669"/>
    <property type="project" value="InterPro"/>
</dbReference>
<dbReference type="Pfam" id="PF00664">
    <property type="entry name" value="ABC_membrane"/>
    <property type="match status" value="1"/>
</dbReference>
<evidence type="ECO:0000256" key="1">
    <source>
        <dbReference type="ARBA" id="ARBA00004141"/>
    </source>
</evidence>
<dbReference type="PROSITE" id="PS00211">
    <property type="entry name" value="ABC_TRANSPORTER_1"/>
    <property type="match status" value="1"/>
</dbReference>
<feature type="transmembrane region" description="Helical" evidence="8">
    <location>
        <begin position="267"/>
        <end position="282"/>
    </location>
</feature>
<dbReference type="GO" id="GO:0015421">
    <property type="term" value="F:ABC-type oligopeptide transporter activity"/>
    <property type="evidence" value="ECO:0007669"/>
    <property type="project" value="TreeGrafter"/>
</dbReference>
<dbReference type="PANTHER" id="PTHR43394">
    <property type="entry name" value="ATP-DEPENDENT PERMEASE MDL1, MITOCHONDRIAL"/>
    <property type="match status" value="1"/>
</dbReference>
<keyword evidence="12" id="KW-1185">Reference proteome</keyword>
<dbReference type="AlphaFoldDB" id="A0A8X6GPA8"/>
<evidence type="ECO:0000256" key="3">
    <source>
        <dbReference type="ARBA" id="ARBA00022692"/>
    </source>
</evidence>
<keyword evidence="5 11" id="KW-0067">ATP-binding</keyword>
<feature type="transmembrane region" description="Helical" evidence="8">
    <location>
        <begin position="89"/>
        <end position="108"/>
    </location>
</feature>
<dbReference type="InterPro" id="IPR003439">
    <property type="entry name" value="ABC_transporter-like_ATP-bd"/>
</dbReference>
<evidence type="ECO:0000259" key="10">
    <source>
        <dbReference type="PROSITE" id="PS50929"/>
    </source>
</evidence>
<evidence type="ECO:0000256" key="7">
    <source>
        <dbReference type="ARBA" id="ARBA00023136"/>
    </source>
</evidence>
<keyword evidence="7 8" id="KW-0472">Membrane</keyword>
<dbReference type="InterPro" id="IPR027417">
    <property type="entry name" value="P-loop_NTPase"/>
</dbReference>
<feature type="domain" description="ABC transmembrane type-1" evidence="10">
    <location>
        <begin position="149"/>
        <end position="431"/>
    </location>
</feature>
<dbReference type="Proteomes" id="UP000887116">
    <property type="component" value="Unassembled WGS sequence"/>
</dbReference>
<evidence type="ECO:0000256" key="8">
    <source>
        <dbReference type="SAM" id="Phobius"/>
    </source>
</evidence>
<protein>
    <submittedName>
        <fullName evidence="11">Uncharacterized ABC transporter ATP-binding protein HI_1051</fullName>
    </submittedName>
</protein>
<evidence type="ECO:0000313" key="11">
    <source>
        <dbReference type="EMBL" id="GFR08293.1"/>
    </source>
</evidence>
<dbReference type="InterPro" id="IPR003593">
    <property type="entry name" value="AAA+_ATPase"/>
</dbReference>
<proteinExistence type="predicted"/>
<feature type="transmembrane region" description="Helical" evidence="8">
    <location>
        <begin position="143"/>
        <end position="168"/>
    </location>
</feature>
<evidence type="ECO:0000259" key="9">
    <source>
        <dbReference type="PROSITE" id="PS50893"/>
    </source>
</evidence>
<gene>
    <name evidence="11" type="primary">HI_1051</name>
    <name evidence="11" type="ORF">TNCT_112651</name>
</gene>
<dbReference type="EMBL" id="BMAO01026297">
    <property type="protein sequence ID" value="GFR08293.1"/>
    <property type="molecule type" value="Genomic_DNA"/>
</dbReference>
<dbReference type="FunFam" id="3.40.50.300:FF:000604">
    <property type="entry name" value="ABC transporter B family member 28"/>
    <property type="match status" value="1"/>
</dbReference>
<feature type="domain" description="ABC transporter" evidence="9">
    <location>
        <begin position="465"/>
        <end position="683"/>
    </location>
</feature>
<dbReference type="InterPro" id="IPR039421">
    <property type="entry name" value="Type_1_exporter"/>
</dbReference>
<evidence type="ECO:0000256" key="5">
    <source>
        <dbReference type="ARBA" id="ARBA00022840"/>
    </source>
</evidence>
<dbReference type="PROSITE" id="PS50893">
    <property type="entry name" value="ABC_TRANSPORTER_2"/>
    <property type="match status" value="1"/>
</dbReference>
<dbReference type="SMART" id="SM00382">
    <property type="entry name" value="AAA"/>
    <property type="match status" value="1"/>
</dbReference>
<feature type="transmembrane region" description="Helical" evidence="8">
    <location>
        <begin position="368"/>
        <end position="392"/>
    </location>
</feature>